<sequence length="277" mass="30919">MALFSNTLPILRQALASAVGDLLYGQCGTSGATTTKIYAPFLWKADDYYNDHNYEVYVYAGTNIGVTKRITDWDLGTFLATVHSAYGAACDATSYIELSRIFTEDEKRKALNRVIEFLADDYMLDGATVTTTLATTTYEYAMPTSTNEFQYVHRITRETAAAGGVYADANIVDPDFYKFILVGTASYIKFDERKYKIPAGDNGKDLRIEGQRRQVTLSSDTSTCYLPFDWLIAKAITYLPTNKIESEKLTKTFELASAFVANVPLRGAYPKSKRVIL</sequence>
<organism evidence="1">
    <name type="scientific">marine sediment metagenome</name>
    <dbReference type="NCBI Taxonomy" id="412755"/>
    <lineage>
        <taxon>unclassified sequences</taxon>
        <taxon>metagenomes</taxon>
        <taxon>ecological metagenomes</taxon>
    </lineage>
</organism>
<evidence type="ECO:0000313" key="1">
    <source>
        <dbReference type="EMBL" id="KKL24526.1"/>
    </source>
</evidence>
<protein>
    <submittedName>
        <fullName evidence="1">Uncharacterized protein</fullName>
    </submittedName>
</protein>
<dbReference type="AlphaFoldDB" id="A0A0F9E3P2"/>
<accession>A0A0F9E3P2</accession>
<proteinExistence type="predicted"/>
<comment type="caution">
    <text evidence="1">The sequence shown here is derived from an EMBL/GenBank/DDBJ whole genome shotgun (WGS) entry which is preliminary data.</text>
</comment>
<dbReference type="EMBL" id="LAZR01036561">
    <property type="protein sequence ID" value="KKL24526.1"/>
    <property type="molecule type" value="Genomic_DNA"/>
</dbReference>
<gene>
    <name evidence="1" type="ORF">LCGC14_2414450</name>
</gene>
<name>A0A0F9E3P2_9ZZZZ</name>
<reference evidence="1" key="1">
    <citation type="journal article" date="2015" name="Nature">
        <title>Complex archaea that bridge the gap between prokaryotes and eukaryotes.</title>
        <authorList>
            <person name="Spang A."/>
            <person name="Saw J.H."/>
            <person name="Jorgensen S.L."/>
            <person name="Zaremba-Niedzwiedzka K."/>
            <person name="Martijn J."/>
            <person name="Lind A.E."/>
            <person name="van Eijk R."/>
            <person name="Schleper C."/>
            <person name="Guy L."/>
            <person name="Ettema T.J."/>
        </authorList>
    </citation>
    <scope>NUCLEOTIDE SEQUENCE</scope>
</reference>